<feature type="domain" description="RING-type" evidence="7">
    <location>
        <begin position="358"/>
        <end position="398"/>
    </location>
</feature>
<reference evidence="9" key="1">
    <citation type="submission" date="2021-06" db="EMBL/GenBank/DDBJ databases">
        <authorList>
            <person name="Kallberg Y."/>
            <person name="Tangrot J."/>
            <person name="Rosling A."/>
        </authorList>
    </citation>
    <scope>NUCLEOTIDE SEQUENCE</scope>
    <source>
        <strain evidence="9">FL966</strain>
    </source>
</reference>
<dbReference type="SUPFAM" id="SSF57850">
    <property type="entry name" value="RING/U-box"/>
    <property type="match status" value="2"/>
</dbReference>
<evidence type="ECO:0000259" key="7">
    <source>
        <dbReference type="PROSITE" id="PS50089"/>
    </source>
</evidence>
<dbReference type="CDD" id="cd16457">
    <property type="entry name" value="RING-H2_BRAP2"/>
    <property type="match status" value="1"/>
</dbReference>
<dbReference type="Pfam" id="PF13639">
    <property type="entry name" value="zf-RING_2"/>
    <property type="match status" value="1"/>
</dbReference>
<dbReference type="GO" id="GO:0061630">
    <property type="term" value="F:ubiquitin protein ligase activity"/>
    <property type="evidence" value="ECO:0007669"/>
    <property type="project" value="TreeGrafter"/>
</dbReference>
<dbReference type="EMBL" id="CAJVQA010005405">
    <property type="protein sequence ID" value="CAG8619905.1"/>
    <property type="molecule type" value="Genomic_DNA"/>
</dbReference>
<feature type="region of interest" description="Disordered" evidence="6">
    <location>
        <begin position="53"/>
        <end position="80"/>
    </location>
</feature>
<dbReference type="AlphaFoldDB" id="A0A9N9GP74"/>
<evidence type="ECO:0000256" key="6">
    <source>
        <dbReference type="SAM" id="MobiDB-lite"/>
    </source>
</evidence>
<dbReference type="GO" id="GO:0007265">
    <property type="term" value="P:Ras protein signal transduction"/>
    <property type="evidence" value="ECO:0007669"/>
    <property type="project" value="TreeGrafter"/>
</dbReference>
<keyword evidence="2 4" id="KW-0863">Zinc-finger</keyword>
<gene>
    <name evidence="9" type="ORF">CPELLU_LOCUS7865</name>
</gene>
<keyword evidence="3" id="KW-0862">Zinc</keyword>
<accession>A0A9N9GP74</accession>
<dbReference type="InterPro" id="IPR001841">
    <property type="entry name" value="Znf_RING"/>
</dbReference>
<feature type="domain" description="UBP-type" evidence="8">
    <location>
        <begin position="356"/>
        <end position="465"/>
    </location>
</feature>
<comment type="caution">
    <text evidence="9">The sequence shown here is derived from an EMBL/GenBank/DDBJ whole genome shotgun (WGS) entry which is preliminary data.</text>
</comment>
<dbReference type="InterPro" id="IPR001607">
    <property type="entry name" value="Znf_UBP"/>
</dbReference>
<evidence type="ECO:0000256" key="1">
    <source>
        <dbReference type="ARBA" id="ARBA00022723"/>
    </source>
</evidence>
<organism evidence="9 10">
    <name type="scientific">Cetraspora pellucida</name>
    <dbReference type="NCBI Taxonomy" id="1433469"/>
    <lineage>
        <taxon>Eukaryota</taxon>
        <taxon>Fungi</taxon>
        <taxon>Fungi incertae sedis</taxon>
        <taxon>Mucoromycota</taxon>
        <taxon>Glomeromycotina</taxon>
        <taxon>Glomeromycetes</taxon>
        <taxon>Diversisporales</taxon>
        <taxon>Gigasporaceae</taxon>
        <taxon>Cetraspora</taxon>
    </lineage>
</organism>
<keyword evidence="1" id="KW-0479">Metal-binding</keyword>
<keyword evidence="10" id="KW-1185">Reference proteome</keyword>
<name>A0A9N9GP74_9GLOM</name>
<feature type="region of interest" description="Disordered" evidence="6">
    <location>
        <begin position="632"/>
        <end position="658"/>
    </location>
</feature>
<evidence type="ECO:0000256" key="3">
    <source>
        <dbReference type="ARBA" id="ARBA00022833"/>
    </source>
</evidence>
<dbReference type="GO" id="GO:0005737">
    <property type="term" value="C:cytoplasm"/>
    <property type="evidence" value="ECO:0007669"/>
    <property type="project" value="TreeGrafter"/>
</dbReference>
<feature type="compositionally biased region" description="Low complexity" evidence="6">
    <location>
        <begin position="203"/>
        <end position="215"/>
    </location>
</feature>
<sequence length="658" mass="74637">MYFYHLKFELYIPAGNNSHNCQNKFIINENSLDLFYVPKDIFAPLPVHSQLNNEPHQVPSIPPTPISKYNSSSGKSDPPSGWTIVGRRKSIASTSAVPSTIITSKPNFDKTHDFRFGKIEVEWFDNFEIIEAENMGENMNENQKSKSSSDKAVIPAGEFIPLKSGKTNFSYGVLHLYRDPSEILSSKDDQGFIRVGKNDKNNSGKQNSSGSNQNSVEKQEEFPGILNNEETILAVLAVPSFMSASDFLAFVAPVQRFVSHFRFIRDSAPNKFMVLMKFRHARAAWDFYRQFNGRPFSSMEPEICHVVYIKSIEFKSTSIPPDAFPFLHDPFIPSTQNDTTKSNDQTQQSSVLYELPTCPVCLERMDASVTGLLTILCQHTFHCDCLSKWGDSSCPICRYSQKSNVLDPSLGQNECGICGVTEKTSHLYALELETQRVWDYAGDGYVHRLIQNKSDGKLVELPSPDGPPQMQQPRAEVDQDKLDAIGLEYSYLLSTQLSSQRVYYEEKLESVTLQLSKLTSQVQKFEDEISILNQDKGKYKKENELLEKEKIPSLIKEKKAIEKKMEKFTEKSNKLEKELNGERELTKSLLMKQEYLQSQLENKDAKIKDLEEQVRDLMFFFSSQEKLKENPELAGGNIVVSENSGNSGGNARKKKGKR</sequence>
<keyword evidence="5" id="KW-0175">Coiled coil</keyword>
<dbReference type="OrthoDB" id="273556at2759"/>
<evidence type="ECO:0000256" key="2">
    <source>
        <dbReference type="ARBA" id="ARBA00022771"/>
    </source>
</evidence>
<evidence type="ECO:0000313" key="9">
    <source>
        <dbReference type="EMBL" id="CAG8619905.1"/>
    </source>
</evidence>
<evidence type="ECO:0000259" key="8">
    <source>
        <dbReference type="PROSITE" id="PS50271"/>
    </source>
</evidence>
<dbReference type="PANTHER" id="PTHR24007:SF7">
    <property type="entry name" value="BRCA1-ASSOCIATED PROTEIN"/>
    <property type="match status" value="1"/>
</dbReference>
<protein>
    <submittedName>
        <fullName evidence="9">3016_t:CDS:1</fullName>
    </submittedName>
</protein>
<dbReference type="PANTHER" id="PTHR24007">
    <property type="entry name" value="BRCA1-ASSOCIATED PROTEIN"/>
    <property type="match status" value="1"/>
</dbReference>
<dbReference type="Pfam" id="PF07576">
    <property type="entry name" value="BRAP2"/>
    <property type="match status" value="1"/>
</dbReference>
<proteinExistence type="predicted"/>
<dbReference type="InterPro" id="IPR011422">
    <property type="entry name" value="BRAP2/ETP1_RRM"/>
</dbReference>
<dbReference type="CDD" id="cd12437">
    <property type="entry name" value="RRM_BRAP2_like"/>
    <property type="match status" value="1"/>
</dbReference>
<dbReference type="SMART" id="SM00184">
    <property type="entry name" value="RING"/>
    <property type="match status" value="1"/>
</dbReference>
<evidence type="ECO:0000313" key="10">
    <source>
        <dbReference type="Proteomes" id="UP000789759"/>
    </source>
</evidence>
<dbReference type="GO" id="GO:0016567">
    <property type="term" value="P:protein ubiquitination"/>
    <property type="evidence" value="ECO:0007669"/>
    <property type="project" value="TreeGrafter"/>
</dbReference>
<evidence type="ECO:0000256" key="5">
    <source>
        <dbReference type="SAM" id="Coils"/>
    </source>
</evidence>
<dbReference type="GO" id="GO:0008270">
    <property type="term" value="F:zinc ion binding"/>
    <property type="evidence" value="ECO:0007669"/>
    <property type="project" value="UniProtKB-KW"/>
</dbReference>
<dbReference type="Proteomes" id="UP000789759">
    <property type="component" value="Unassembled WGS sequence"/>
</dbReference>
<dbReference type="PROSITE" id="PS50089">
    <property type="entry name" value="ZF_RING_2"/>
    <property type="match status" value="1"/>
</dbReference>
<dbReference type="PROSITE" id="PS50271">
    <property type="entry name" value="ZF_UBP"/>
    <property type="match status" value="1"/>
</dbReference>
<evidence type="ECO:0000256" key="4">
    <source>
        <dbReference type="PROSITE-ProRule" id="PRU00502"/>
    </source>
</evidence>
<dbReference type="InterPro" id="IPR013083">
    <property type="entry name" value="Znf_RING/FYVE/PHD"/>
</dbReference>
<feature type="region of interest" description="Disordered" evidence="6">
    <location>
        <begin position="194"/>
        <end position="220"/>
    </location>
</feature>
<feature type="coiled-coil region" evidence="5">
    <location>
        <begin position="508"/>
        <end position="613"/>
    </location>
</feature>
<dbReference type="InterPro" id="IPR047243">
    <property type="entry name" value="RING-H2_BRAP2"/>
</dbReference>
<dbReference type="Gene3D" id="3.30.40.10">
    <property type="entry name" value="Zinc/RING finger domain, C3HC4 (zinc finger)"/>
    <property type="match status" value="2"/>
</dbReference>